<dbReference type="STRING" id="698738.OLEAN_C12060"/>
<dbReference type="HOGENOM" id="CLU_013533_0_0_6"/>
<accession>R4YL89</accession>
<protein>
    <submittedName>
        <fullName evidence="3">TPR domain containing protein</fullName>
    </submittedName>
</protein>
<evidence type="ECO:0000313" key="4">
    <source>
        <dbReference type="Proteomes" id="UP000032749"/>
    </source>
</evidence>
<dbReference type="SUPFAM" id="SSF53335">
    <property type="entry name" value="S-adenosyl-L-methionine-dependent methyltransferases"/>
    <property type="match status" value="1"/>
</dbReference>
<dbReference type="PROSITE" id="PS50005">
    <property type="entry name" value="TPR"/>
    <property type="match status" value="1"/>
</dbReference>
<feature type="repeat" description="TPR" evidence="1">
    <location>
        <begin position="134"/>
        <end position="167"/>
    </location>
</feature>
<dbReference type="Proteomes" id="UP000032749">
    <property type="component" value="Chromosome"/>
</dbReference>
<dbReference type="Pfam" id="PF13847">
    <property type="entry name" value="Methyltransf_31"/>
    <property type="match status" value="1"/>
</dbReference>
<gene>
    <name evidence="3" type="ORF">OLEAN_C12060</name>
</gene>
<dbReference type="InterPro" id="IPR011990">
    <property type="entry name" value="TPR-like_helical_dom_sf"/>
</dbReference>
<dbReference type="Pfam" id="PF13432">
    <property type="entry name" value="TPR_16"/>
    <property type="match status" value="1"/>
</dbReference>
<evidence type="ECO:0000313" key="3">
    <source>
        <dbReference type="EMBL" id="CCK75382.1"/>
    </source>
</evidence>
<dbReference type="PANTHER" id="PTHR43861">
    <property type="entry name" value="TRANS-ACONITATE 2-METHYLTRANSFERASE-RELATED"/>
    <property type="match status" value="1"/>
</dbReference>
<dbReference type="CDD" id="cd02440">
    <property type="entry name" value="AdoMet_MTases"/>
    <property type="match status" value="1"/>
</dbReference>
<dbReference type="InterPro" id="IPR029063">
    <property type="entry name" value="SAM-dependent_MTases_sf"/>
</dbReference>
<dbReference type="PANTHER" id="PTHR43861:SF1">
    <property type="entry name" value="TRANS-ACONITATE 2-METHYLTRANSFERASE"/>
    <property type="match status" value="1"/>
</dbReference>
<keyword evidence="1" id="KW-0802">TPR repeat</keyword>
<dbReference type="KEGG" id="oai:OLEAN_C12060"/>
<reference evidence="3 4" key="1">
    <citation type="journal article" date="2013" name="Nat. Commun.">
        <title>Genome sequence and functional genomic analysis of the oil-degrading bacterium Oleispira antarctica.</title>
        <authorList>
            <person name="Kube M."/>
            <person name="Chernikova T.N."/>
            <person name="Al-Ramahi Y."/>
            <person name="Beloqui A."/>
            <person name="Lopez-Cortez N."/>
            <person name="Guazzaroni M.E."/>
            <person name="Heipieper H.J."/>
            <person name="Klages S."/>
            <person name="Kotsyurbenko O.R."/>
            <person name="Langer I."/>
            <person name="Nechitaylo T.Y."/>
            <person name="Lunsdorf H."/>
            <person name="Fernandez M."/>
            <person name="Juarez S."/>
            <person name="Ciordia S."/>
            <person name="Singer A."/>
            <person name="Kagan O."/>
            <person name="Egorova O."/>
            <person name="Petit P.A."/>
            <person name="Stogios P."/>
            <person name="Kim Y."/>
            <person name="Tchigvintsev A."/>
            <person name="Flick R."/>
            <person name="Denaro R."/>
            <person name="Genovese M."/>
            <person name="Albar J.P."/>
            <person name="Reva O.N."/>
            <person name="Martinez-Gomariz M."/>
            <person name="Tran H."/>
            <person name="Ferrer M."/>
            <person name="Savchenko A."/>
            <person name="Yakunin A.F."/>
            <person name="Yakimov M.M."/>
            <person name="Golyshina O.V."/>
            <person name="Reinhardt R."/>
            <person name="Golyshin P.N."/>
        </authorList>
    </citation>
    <scope>NUCLEOTIDE SEQUENCE [LARGE SCALE GENOMIC DNA]</scope>
</reference>
<dbReference type="EMBL" id="FO203512">
    <property type="protein sequence ID" value="CCK75382.1"/>
    <property type="molecule type" value="Genomic_DNA"/>
</dbReference>
<dbReference type="SUPFAM" id="SSF48452">
    <property type="entry name" value="TPR-like"/>
    <property type="match status" value="1"/>
</dbReference>
<dbReference type="OrthoDB" id="649979at2"/>
<keyword evidence="4" id="KW-1185">Reference proteome</keyword>
<dbReference type="Gene3D" id="3.40.50.150">
    <property type="entry name" value="Vaccinia Virus protein VP39"/>
    <property type="match status" value="1"/>
</dbReference>
<evidence type="ECO:0000259" key="2">
    <source>
        <dbReference type="Pfam" id="PF13847"/>
    </source>
</evidence>
<evidence type="ECO:0000256" key="1">
    <source>
        <dbReference type="PROSITE-ProRule" id="PRU00339"/>
    </source>
</evidence>
<dbReference type="Gene3D" id="1.25.40.10">
    <property type="entry name" value="Tetratricopeptide repeat domain"/>
    <property type="match status" value="1"/>
</dbReference>
<organism evidence="3 4">
    <name type="scientific">Oleispira antarctica RB-8</name>
    <dbReference type="NCBI Taxonomy" id="698738"/>
    <lineage>
        <taxon>Bacteria</taxon>
        <taxon>Pseudomonadati</taxon>
        <taxon>Pseudomonadota</taxon>
        <taxon>Gammaproteobacteria</taxon>
        <taxon>Oceanospirillales</taxon>
        <taxon>Oceanospirillaceae</taxon>
        <taxon>Oleispira</taxon>
    </lineage>
</organism>
<dbReference type="SMART" id="SM00028">
    <property type="entry name" value="TPR"/>
    <property type="match status" value="2"/>
</dbReference>
<feature type="domain" description="Methyltransferase" evidence="2">
    <location>
        <begin position="455"/>
        <end position="579"/>
    </location>
</feature>
<dbReference type="InterPro" id="IPR019734">
    <property type="entry name" value="TPR_rpt"/>
</dbReference>
<dbReference type="InterPro" id="IPR025714">
    <property type="entry name" value="Methyltranfer_dom"/>
</dbReference>
<proteinExistence type="predicted"/>
<name>R4YL89_OLEAN</name>
<sequence length="710" mass="80615">MNLLHASNTKTTRRIDLDSYTLLVQEASRDFAKLQSAEHATDINEGLLETALYKVKQALDINPSGIKGLNLYARIELFVGNPHKAQSIIDRALSTKPDSSTALYSAGHIALALGQLTLAEKHFSASLKISKVATRSASSLAYTYLEQGKYVEAFQLYQELIKTQENDPHIRNKLFESASHINADFYSPELEANVLRYLNFENVDHSLLRNLITTLLHHKLKINEASTPLEFDQIASDLLLLNSLKRFHFCDALLERLFISLRQTLLFNTVQDMTIPSIHLELAHDMAVQAQLNEYVWPVTQNEQEIISGLETLLLQVTEQTEWKLDDIAPAILILAQYKDLSQTKLAEILASKHVTQALKNSYLADIIDYAINNRDKEIQLAKKLPYWSHTNRSNKNLNNKNRGNRNSVSLKVQAQYEENPYPRWKDIGFNTASSYQQALLKNFPHLNLSHWQGKKKLNVLVAGCGTGRQAIRLASYFNDLNIIAIDLSSRSLAYAKQQASKYNVENIQFIQADILEFSDFPILFDVIECSGVLHHMENPEQGLQSLQHLLSPTGVMKIALYSEAARKQVITFRKLIAQSNLQSEKNEGKALDQRLLRQALLMNQIPGDWNEIVNSNDFYSMSNCRDLIFHAQEHQFTATKISNLLANNKLDFIGMLPTTSAHQAFESTIGKLKGNNTLENWDTVEQDDESIFAGMYQFYCRKQSNIEIL</sequence>
<dbReference type="AlphaFoldDB" id="R4YL89"/>